<accession>A0A1Q9ABU2</accession>
<keyword evidence="3" id="KW-0966">Cell projection</keyword>
<dbReference type="EMBL" id="MKIN01000014">
    <property type="protein sequence ID" value="OLP52350.1"/>
    <property type="molecule type" value="Genomic_DNA"/>
</dbReference>
<comment type="caution">
    <text evidence="3">The sequence shown here is derived from an EMBL/GenBank/DDBJ whole genome shotgun (WGS) entry which is preliminary data.</text>
</comment>
<keyword evidence="2" id="KW-1133">Transmembrane helix</keyword>
<evidence type="ECO:0000256" key="2">
    <source>
        <dbReference type="SAM" id="Phobius"/>
    </source>
</evidence>
<name>A0A1Q9ABU2_9HYPH</name>
<feature type="compositionally biased region" description="Basic and acidic residues" evidence="1">
    <location>
        <begin position="112"/>
        <end position="121"/>
    </location>
</feature>
<dbReference type="STRING" id="887144.BJF91_02135"/>
<evidence type="ECO:0000256" key="1">
    <source>
        <dbReference type="SAM" id="MobiDB-lite"/>
    </source>
</evidence>
<proteinExistence type="predicted"/>
<protein>
    <submittedName>
        <fullName evidence="3">Flagellar protein</fullName>
    </submittedName>
</protein>
<keyword evidence="3" id="KW-0969">Cilium</keyword>
<keyword evidence="3" id="KW-0282">Flagellum</keyword>
<feature type="region of interest" description="Disordered" evidence="1">
    <location>
        <begin position="1"/>
        <end position="28"/>
    </location>
</feature>
<keyword evidence="4" id="KW-1185">Reference proteome</keyword>
<feature type="transmembrane region" description="Helical" evidence="2">
    <location>
        <begin position="32"/>
        <end position="53"/>
    </location>
</feature>
<keyword evidence="2" id="KW-0472">Membrane</keyword>
<evidence type="ECO:0000313" key="4">
    <source>
        <dbReference type="Proteomes" id="UP000185598"/>
    </source>
</evidence>
<reference evidence="3 4" key="1">
    <citation type="submission" date="2016-09" db="EMBL/GenBank/DDBJ databases">
        <title>Rhizobium oryziradicis sp. nov., isolated from the root of rice.</title>
        <authorList>
            <person name="Zhao J."/>
            <person name="Zhang X."/>
        </authorList>
    </citation>
    <scope>NUCLEOTIDE SEQUENCE [LARGE SCALE GENOMIC DNA]</scope>
    <source>
        <strain evidence="3 4">14971</strain>
    </source>
</reference>
<dbReference type="RefSeq" id="WP_075612492.1">
    <property type="nucleotide sequence ID" value="NZ_JACIED010000007.1"/>
</dbReference>
<organism evidence="3 4">
    <name type="scientific">Allorhizobium taibaishanense</name>
    <dbReference type="NCBI Taxonomy" id="887144"/>
    <lineage>
        <taxon>Bacteria</taxon>
        <taxon>Pseudomonadati</taxon>
        <taxon>Pseudomonadota</taxon>
        <taxon>Alphaproteobacteria</taxon>
        <taxon>Hyphomicrobiales</taxon>
        <taxon>Rhizobiaceae</taxon>
        <taxon>Rhizobium/Agrobacterium group</taxon>
        <taxon>Allorhizobium</taxon>
    </lineage>
</organism>
<dbReference type="OrthoDB" id="7926359at2"/>
<gene>
    <name evidence="3" type="ORF">BJF91_02135</name>
</gene>
<dbReference type="AlphaFoldDB" id="A0A1Q9ABU2"/>
<sequence>MQEEHDPLDTTADETVAPRRSRRSSSTTVDRVLAGAGVVLACSAAMFPWYVFFNPDKFGIRVSPMDQTRDLPQVDARNVFSVSPMALVSREKREQKIPDDLDPLPTATTSDAGRKGPDETPAKPVQPFPGGEGFRLLHVSNGRAMIEDASGLFMVKIGSVLPDNSRVATLEQRNGKWVIITTTGAVYENE</sequence>
<keyword evidence="2" id="KW-0812">Transmembrane</keyword>
<evidence type="ECO:0000313" key="3">
    <source>
        <dbReference type="EMBL" id="OLP52350.1"/>
    </source>
</evidence>
<dbReference type="Proteomes" id="UP000185598">
    <property type="component" value="Unassembled WGS sequence"/>
</dbReference>
<feature type="region of interest" description="Disordered" evidence="1">
    <location>
        <begin position="92"/>
        <end position="129"/>
    </location>
</feature>